<dbReference type="EMBL" id="BAAAJE010000012">
    <property type="protein sequence ID" value="GAA1145316.1"/>
    <property type="molecule type" value="Genomic_DNA"/>
</dbReference>
<evidence type="ECO:0000313" key="2">
    <source>
        <dbReference type="Proteomes" id="UP001499979"/>
    </source>
</evidence>
<proteinExistence type="predicted"/>
<comment type="caution">
    <text evidence="1">The sequence shown here is derived from an EMBL/GenBank/DDBJ whole genome shotgun (WGS) entry which is preliminary data.</text>
</comment>
<evidence type="ECO:0000313" key="1">
    <source>
        <dbReference type="EMBL" id="GAA1145316.1"/>
    </source>
</evidence>
<organism evidence="1 2">
    <name type="scientific">Nocardioides aquiterrae</name>
    <dbReference type="NCBI Taxonomy" id="203799"/>
    <lineage>
        <taxon>Bacteria</taxon>
        <taxon>Bacillati</taxon>
        <taxon>Actinomycetota</taxon>
        <taxon>Actinomycetes</taxon>
        <taxon>Propionibacteriales</taxon>
        <taxon>Nocardioidaceae</taxon>
        <taxon>Nocardioides</taxon>
    </lineage>
</organism>
<reference evidence="2" key="1">
    <citation type="journal article" date="2019" name="Int. J. Syst. Evol. Microbiol.">
        <title>The Global Catalogue of Microorganisms (GCM) 10K type strain sequencing project: providing services to taxonomists for standard genome sequencing and annotation.</title>
        <authorList>
            <consortium name="The Broad Institute Genomics Platform"/>
            <consortium name="The Broad Institute Genome Sequencing Center for Infectious Disease"/>
            <person name="Wu L."/>
            <person name="Ma J."/>
        </authorList>
    </citation>
    <scope>NUCLEOTIDE SEQUENCE [LARGE SCALE GENOMIC DNA]</scope>
    <source>
        <strain evidence="2">JCM 11813</strain>
    </source>
</reference>
<name>A0ABP4EY10_9ACTN</name>
<dbReference type="Proteomes" id="UP001499979">
    <property type="component" value="Unassembled WGS sequence"/>
</dbReference>
<sequence>MTCYRHNLRMIGLVLRGRAGTPEHAALLADVRRCRRCHRSQQTLPVHSYVRIPRARVELVDERLRVRG</sequence>
<protein>
    <submittedName>
        <fullName evidence="1">Uncharacterized protein</fullName>
    </submittedName>
</protein>
<keyword evidence="2" id="KW-1185">Reference proteome</keyword>
<accession>A0ABP4EY10</accession>
<dbReference type="RefSeq" id="WP_343907941.1">
    <property type="nucleotide sequence ID" value="NZ_BAAAJE010000012.1"/>
</dbReference>
<gene>
    <name evidence="1" type="ORF">GCM10009606_25530</name>
</gene>